<evidence type="ECO:0000256" key="2">
    <source>
        <dbReference type="ARBA" id="ARBA00023002"/>
    </source>
</evidence>
<dbReference type="PRINTS" id="PR00081">
    <property type="entry name" value="GDHRDH"/>
</dbReference>
<sequence>MRLDEKTALVTGGASGIGAACVRALAAAGAAVMVTDLDAAAGAALAAELGGADGRVRFHRQDVADEESWPPLMAEIRAQWGRLDVAVANAGIGIGGYVTSMALADWQRQNAVNLDGVFLTARHAVPLMAEGGGGALTVISSVAGLQGAPALAGYSATKAGVRYFAKSLALECAGQRNGVRVNSVHPGIIDTPIWTKIPQGNAPHRDPHDLAAHLAPVGRAGTPAEVAQAVLFLSSDAASYVTGAELAVDGGLSA</sequence>
<reference evidence="4" key="1">
    <citation type="journal article" date="2019" name="Int. J. Syst. Evol. Microbiol.">
        <title>The Global Catalogue of Microorganisms (GCM) 10K type strain sequencing project: providing services to taxonomists for standard genome sequencing and annotation.</title>
        <authorList>
            <consortium name="The Broad Institute Genomics Platform"/>
            <consortium name="The Broad Institute Genome Sequencing Center for Infectious Disease"/>
            <person name="Wu L."/>
            <person name="Ma J."/>
        </authorList>
    </citation>
    <scope>NUCLEOTIDE SEQUENCE [LARGE SCALE GENOMIC DNA]</scope>
    <source>
        <strain evidence="4">KCTC 42964</strain>
    </source>
</reference>
<comment type="caution">
    <text evidence="3">The sequence shown here is derived from an EMBL/GenBank/DDBJ whole genome shotgun (WGS) entry which is preliminary data.</text>
</comment>
<organism evidence="3 4">
    <name type="scientific">Marinibaculum pumilum</name>
    <dbReference type="NCBI Taxonomy" id="1766165"/>
    <lineage>
        <taxon>Bacteria</taxon>
        <taxon>Pseudomonadati</taxon>
        <taxon>Pseudomonadota</taxon>
        <taxon>Alphaproteobacteria</taxon>
        <taxon>Rhodospirillales</taxon>
        <taxon>Rhodospirillaceae</taxon>
        <taxon>Marinibaculum</taxon>
    </lineage>
</organism>
<name>A0ABV7L351_9PROT</name>
<dbReference type="PROSITE" id="PS51257">
    <property type="entry name" value="PROKAR_LIPOPROTEIN"/>
    <property type="match status" value="1"/>
</dbReference>
<protein>
    <submittedName>
        <fullName evidence="3">SDR family oxidoreductase</fullName>
    </submittedName>
</protein>
<evidence type="ECO:0000256" key="1">
    <source>
        <dbReference type="ARBA" id="ARBA00006484"/>
    </source>
</evidence>
<dbReference type="PANTHER" id="PTHR24321">
    <property type="entry name" value="DEHYDROGENASES, SHORT CHAIN"/>
    <property type="match status" value="1"/>
</dbReference>
<comment type="similarity">
    <text evidence="1">Belongs to the short-chain dehydrogenases/reductases (SDR) family.</text>
</comment>
<dbReference type="SUPFAM" id="SSF51735">
    <property type="entry name" value="NAD(P)-binding Rossmann-fold domains"/>
    <property type="match status" value="1"/>
</dbReference>
<evidence type="ECO:0000313" key="4">
    <source>
        <dbReference type="Proteomes" id="UP001595528"/>
    </source>
</evidence>
<dbReference type="PRINTS" id="PR00080">
    <property type="entry name" value="SDRFAMILY"/>
</dbReference>
<dbReference type="RefSeq" id="WP_379902831.1">
    <property type="nucleotide sequence ID" value="NZ_JBHRTR010000029.1"/>
</dbReference>
<keyword evidence="4" id="KW-1185">Reference proteome</keyword>
<dbReference type="Pfam" id="PF13561">
    <property type="entry name" value="adh_short_C2"/>
    <property type="match status" value="1"/>
</dbReference>
<keyword evidence="2" id="KW-0560">Oxidoreductase</keyword>
<dbReference type="Proteomes" id="UP001595528">
    <property type="component" value="Unassembled WGS sequence"/>
</dbReference>
<evidence type="ECO:0000313" key="3">
    <source>
        <dbReference type="EMBL" id="MFC3229038.1"/>
    </source>
</evidence>
<dbReference type="InterPro" id="IPR020904">
    <property type="entry name" value="Sc_DH/Rdtase_CS"/>
</dbReference>
<dbReference type="InterPro" id="IPR002347">
    <property type="entry name" value="SDR_fam"/>
</dbReference>
<dbReference type="InterPro" id="IPR036291">
    <property type="entry name" value="NAD(P)-bd_dom_sf"/>
</dbReference>
<accession>A0ABV7L351</accession>
<dbReference type="PANTHER" id="PTHR24321:SF15">
    <property type="entry name" value="OXIDOREDUCTASE UCPA"/>
    <property type="match status" value="1"/>
</dbReference>
<dbReference type="Gene3D" id="3.40.50.720">
    <property type="entry name" value="NAD(P)-binding Rossmann-like Domain"/>
    <property type="match status" value="1"/>
</dbReference>
<gene>
    <name evidence="3" type="ORF">ACFOGJ_17465</name>
</gene>
<dbReference type="PROSITE" id="PS00061">
    <property type="entry name" value="ADH_SHORT"/>
    <property type="match status" value="1"/>
</dbReference>
<proteinExistence type="inferred from homology"/>
<dbReference type="EMBL" id="JBHRTR010000029">
    <property type="protein sequence ID" value="MFC3229038.1"/>
    <property type="molecule type" value="Genomic_DNA"/>
</dbReference>